<accession>A0A9D4H5Y6</accession>
<reference evidence="1" key="2">
    <citation type="submission" date="2020-11" db="EMBL/GenBank/DDBJ databases">
        <authorList>
            <person name="McCartney M.A."/>
            <person name="Auch B."/>
            <person name="Kono T."/>
            <person name="Mallez S."/>
            <person name="Becker A."/>
            <person name="Gohl D.M."/>
            <person name="Silverstein K.A.T."/>
            <person name="Koren S."/>
            <person name="Bechman K.B."/>
            <person name="Herman A."/>
            <person name="Abrahante J.E."/>
            <person name="Garbe J."/>
        </authorList>
    </citation>
    <scope>NUCLEOTIDE SEQUENCE</scope>
    <source>
        <strain evidence="1">Duluth1</strain>
        <tissue evidence="1">Whole animal</tissue>
    </source>
</reference>
<evidence type="ECO:0000313" key="1">
    <source>
        <dbReference type="EMBL" id="KAH3828120.1"/>
    </source>
</evidence>
<dbReference type="EMBL" id="JAIWYP010000005">
    <property type="protein sequence ID" value="KAH3828120.1"/>
    <property type="molecule type" value="Genomic_DNA"/>
</dbReference>
<proteinExistence type="predicted"/>
<sequence length="97" mass="10999">MDAASFKVNFVFVMLVFNSMIVMSDGTFVNDDGEYVINYMRAFREKPIKRLCIGNGGMCVPGERCCDVMKCANKFGHFCLYPLETCYCTTSQFGNQK</sequence>
<dbReference type="Proteomes" id="UP000828390">
    <property type="component" value="Unassembled WGS sequence"/>
</dbReference>
<organism evidence="1 2">
    <name type="scientific">Dreissena polymorpha</name>
    <name type="common">Zebra mussel</name>
    <name type="synonym">Mytilus polymorpha</name>
    <dbReference type="NCBI Taxonomy" id="45954"/>
    <lineage>
        <taxon>Eukaryota</taxon>
        <taxon>Metazoa</taxon>
        <taxon>Spiralia</taxon>
        <taxon>Lophotrochozoa</taxon>
        <taxon>Mollusca</taxon>
        <taxon>Bivalvia</taxon>
        <taxon>Autobranchia</taxon>
        <taxon>Heteroconchia</taxon>
        <taxon>Euheterodonta</taxon>
        <taxon>Imparidentia</taxon>
        <taxon>Neoheterodontei</taxon>
        <taxon>Myida</taxon>
        <taxon>Dreissenoidea</taxon>
        <taxon>Dreissenidae</taxon>
        <taxon>Dreissena</taxon>
    </lineage>
</organism>
<gene>
    <name evidence="1" type="ORF">DPMN_130071</name>
</gene>
<reference evidence="1" key="1">
    <citation type="journal article" date="2019" name="bioRxiv">
        <title>The Genome of the Zebra Mussel, Dreissena polymorpha: A Resource for Invasive Species Research.</title>
        <authorList>
            <person name="McCartney M.A."/>
            <person name="Auch B."/>
            <person name="Kono T."/>
            <person name="Mallez S."/>
            <person name="Zhang Y."/>
            <person name="Obille A."/>
            <person name="Becker A."/>
            <person name="Abrahante J.E."/>
            <person name="Garbe J."/>
            <person name="Badalamenti J.P."/>
            <person name="Herman A."/>
            <person name="Mangelson H."/>
            <person name="Liachko I."/>
            <person name="Sullivan S."/>
            <person name="Sone E.D."/>
            <person name="Koren S."/>
            <person name="Silverstein K.A.T."/>
            <person name="Beckman K.B."/>
            <person name="Gohl D.M."/>
        </authorList>
    </citation>
    <scope>NUCLEOTIDE SEQUENCE</scope>
    <source>
        <strain evidence="1">Duluth1</strain>
        <tissue evidence="1">Whole animal</tissue>
    </source>
</reference>
<comment type="caution">
    <text evidence="1">The sequence shown here is derived from an EMBL/GenBank/DDBJ whole genome shotgun (WGS) entry which is preliminary data.</text>
</comment>
<name>A0A9D4H5Y6_DREPO</name>
<keyword evidence="2" id="KW-1185">Reference proteome</keyword>
<protein>
    <submittedName>
        <fullName evidence="1">Uncharacterized protein</fullName>
    </submittedName>
</protein>
<evidence type="ECO:0000313" key="2">
    <source>
        <dbReference type="Proteomes" id="UP000828390"/>
    </source>
</evidence>
<dbReference type="AlphaFoldDB" id="A0A9D4H5Y6"/>